<proteinExistence type="predicted"/>
<sequence length="94" mass="9995">MTDTNGNDKAMTGNQQEQLAEFAAKRAARLAVAAGAQDHADLAAQLQEMDATFASDPDRDNPLRQENHELRREIAVLTAALHAALTGTISLPAA</sequence>
<dbReference type="EMBL" id="FONG01000027">
    <property type="protein sequence ID" value="SFF74776.1"/>
    <property type="molecule type" value="Genomic_DNA"/>
</dbReference>
<name>A0A1I2LCH3_9ACTN</name>
<gene>
    <name evidence="1" type="ORF">SAMN05216251_12726</name>
</gene>
<reference evidence="1 2" key="1">
    <citation type="submission" date="2016-10" db="EMBL/GenBank/DDBJ databases">
        <authorList>
            <person name="de Groot N.N."/>
        </authorList>
    </citation>
    <scope>NUCLEOTIDE SEQUENCE [LARGE SCALE GENOMIC DNA]</scope>
    <source>
        <strain evidence="1 2">CGMCC 4.3510</strain>
    </source>
</reference>
<dbReference type="AlphaFoldDB" id="A0A1I2LCH3"/>
<keyword evidence="2" id="KW-1185">Reference proteome</keyword>
<evidence type="ECO:0000313" key="2">
    <source>
        <dbReference type="Proteomes" id="UP000199323"/>
    </source>
</evidence>
<accession>A0A1I2LCH3</accession>
<dbReference type="Proteomes" id="UP000199323">
    <property type="component" value="Unassembled WGS sequence"/>
</dbReference>
<dbReference type="RefSeq" id="WP_093717204.1">
    <property type="nucleotide sequence ID" value="NZ_FONG01000027.1"/>
</dbReference>
<organism evidence="1 2">
    <name type="scientific">Actinacidiphila alni</name>
    <dbReference type="NCBI Taxonomy" id="380248"/>
    <lineage>
        <taxon>Bacteria</taxon>
        <taxon>Bacillati</taxon>
        <taxon>Actinomycetota</taxon>
        <taxon>Actinomycetes</taxon>
        <taxon>Kitasatosporales</taxon>
        <taxon>Streptomycetaceae</taxon>
        <taxon>Actinacidiphila</taxon>
    </lineage>
</organism>
<evidence type="ECO:0000313" key="1">
    <source>
        <dbReference type="EMBL" id="SFF74776.1"/>
    </source>
</evidence>
<protein>
    <submittedName>
        <fullName evidence="1">Uncharacterized protein</fullName>
    </submittedName>
</protein>